<dbReference type="InterPro" id="IPR001509">
    <property type="entry name" value="Epimerase_deHydtase"/>
</dbReference>
<evidence type="ECO:0000313" key="3">
    <source>
        <dbReference type="Proteomes" id="UP000199256"/>
    </source>
</evidence>
<dbReference type="GO" id="GO:0044877">
    <property type="term" value="F:protein-containing complex binding"/>
    <property type="evidence" value="ECO:0007669"/>
    <property type="project" value="TreeGrafter"/>
</dbReference>
<dbReference type="PANTHER" id="PTHR12126:SF11">
    <property type="entry name" value="NADH DEHYDROGENASE [UBIQUINONE] 1 ALPHA SUBCOMPLEX SUBUNIT 9, MITOCHONDRIAL"/>
    <property type="match status" value="1"/>
</dbReference>
<dbReference type="InterPro" id="IPR051207">
    <property type="entry name" value="ComplexI_NDUFA9_subunit"/>
</dbReference>
<dbReference type="AlphaFoldDB" id="A0A1H7HIW8"/>
<proteinExistence type="predicted"/>
<dbReference type="SUPFAM" id="SSF51735">
    <property type="entry name" value="NAD(P)-binding Rossmann-fold domains"/>
    <property type="match status" value="1"/>
</dbReference>
<dbReference type="OrthoDB" id="9776313at2"/>
<dbReference type="STRING" id="1396821.SAMN05444515_102160"/>
<dbReference type="Proteomes" id="UP000199256">
    <property type="component" value="Unassembled WGS sequence"/>
</dbReference>
<dbReference type="PANTHER" id="PTHR12126">
    <property type="entry name" value="NADH-UBIQUINONE OXIDOREDUCTASE 39 KDA SUBUNIT-RELATED"/>
    <property type="match status" value="1"/>
</dbReference>
<protein>
    <submittedName>
        <fullName evidence="2">NADH dehydrogenase</fullName>
    </submittedName>
</protein>
<dbReference type="CDD" id="cd05271">
    <property type="entry name" value="NDUFA9_like_SDR_a"/>
    <property type="match status" value="1"/>
</dbReference>
<dbReference type="RefSeq" id="WP_090250925.1">
    <property type="nucleotide sequence ID" value="NZ_FOAA01000002.1"/>
</dbReference>
<dbReference type="Gene3D" id="3.40.50.720">
    <property type="entry name" value="NAD(P)-binding Rossmann-like Domain"/>
    <property type="match status" value="1"/>
</dbReference>
<organism evidence="2 3">
    <name type="scientific">Ectothiorhodospira marina</name>
    <dbReference type="NCBI Taxonomy" id="1396821"/>
    <lineage>
        <taxon>Bacteria</taxon>
        <taxon>Pseudomonadati</taxon>
        <taxon>Pseudomonadota</taxon>
        <taxon>Gammaproteobacteria</taxon>
        <taxon>Chromatiales</taxon>
        <taxon>Ectothiorhodospiraceae</taxon>
        <taxon>Ectothiorhodospira</taxon>
    </lineage>
</organism>
<dbReference type="Pfam" id="PF01370">
    <property type="entry name" value="Epimerase"/>
    <property type="match status" value="1"/>
</dbReference>
<evidence type="ECO:0000313" key="2">
    <source>
        <dbReference type="EMBL" id="SEK49412.1"/>
    </source>
</evidence>
<name>A0A1H7HIW8_9GAMM</name>
<dbReference type="EMBL" id="FOAA01000002">
    <property type="protein sequence ID" value="SEK49412.1"/>
    <property type="molecule type" value="Genomic_DNA"/>
</dbReference>
<dbReference type="InterPro" id="IPR036291">
    <property type="entry name" value="NAD(P)-bd_dom_sf"/>
</dbReference>
<accession>A0A1H7HIW8</accession>
<evidence type="ECO:0000259" key="1">
    <source>
        <dbReference type="Pfam" id="PF01370"/>
    </source>
</evidence>
<keyword evidence="3" id="KW-1185">Reference proteome</keyword>
<feature type="domain" description="NAD-dependent epimerase/dehydratase" evidence="1">
    <location>
        <begin position="6"/>
        <end position="209"/>
    </location>
</feature>
<reference evidence="3" key="1">
    <citation type="submission" date="2016-10" db="EMBL/GenBank/DDBJ databases">
        <authorList>
            <person name="Varghese N."/>
            <person name="Submissions S."/>
        </authorList>
    </citation>
    <scope>NUCLEOTIDE SEQUENCE [LARGE SCALE GENOMIC DNA]</scope>
    <source>
        <strain evidence="3">DSM 241</strain>
    </source>
</reference>
<gene>
    <name evidence="2" type="ORF">SAMN05444515_102160</name>
</gene>
<sequence length="312" mass="34454">MNIRTVCVLGGTGFVGSHLVTRLVDQGYRVKVLTRRAYRSRHLMVLPGVRLVEADCHEASVLRTQFQNCEAVINLVGILNEHGHDGSGFRHTHVDLAHTVIESAREAGVRRLLHMSALNADPASGPSHYLRTKGEAENIVHTLAGEVAVTSFRPSVIFGRGDSFFNRFANLLRITPVLPLACPDARFAPVFVGDVVEAFVTAMRDPATDGERMDLCGPQVYTLKALVEYTARLLEKPRLIIGLSDRLSLLQARVMEYVPGKPLSLDNYHSLQRDSICPSGGHCPTALESVVPRYLGGHTRHNRLQQLRSTPR</sequence>